<sequence>MASGTPSGSQNTKNGRPSNGGGVSRSPVKFVGFAHRLESAATGVATQGATAPLNPMPTSTQNQPVSGRVAKPATGDNPVGPDNQVKVRDLYPTEDPTAMLRISNLPPTSPESRWRNFCKQHGKVVNFRWAEDHCFVEFTTASAASKVIAGYGGMPIDNSVIKIEFMKAGSPPKVTPQDRPQEAEHTSAPAETAPTGTAAAPETAATGTAAIVTHDTERQPHAGDSEQAHNEAVSTKNSAQIAVSESKRRSPAAARSTETTNVQQPSEPRTSPAPSIQASTIVQKVSADSKNSPAASSHSAPARFGTPASNSTPDTWTALKAARKQHANHFYGYPGGLDPKTARRVAEYHANIVPPPADDGERRSSSPDSSPTYGINCLGDNKGGWGKPSATGEGYFGNLNNISPHKRTAQGDPGHLSKVGTGQPNDDGAITLADGRKKQKTKENRPDDNRAPIAWTADGQWSSLVWKGVLLLTSKQDENFSLGQVCLLSKSYTPTELQFGDTLPFTLHEDLIFRMQQILDSPQAEIFLVTSTDGQCLGLPFVGEQNMLQVGLWNWQDDEIDIQLYLVPGAAFSEPPISVAAWERESPDNDLQNSLVAAYLVKNPSGSRGSTTPGERWKLDKTFAPDHWMQADVRLPVPTSRITPAISSQRSQATEGRTGPAGLFPDMSDLYHIEDHVERGQPFLIFRPVNPHISATELLLRPEKFFVKEEFGYTTLPQWTEKLLASRVKTEAQEAVAGPHVQQSIGTSPAIALAAEQLELASTGSGEVASNPSDAVNLAAPAQQQVPPATEAPAATIRSHEGSPYAHHVGSRLVPMTARSRYCHPNRQLRVAPPTPPAKPSQPVKQQVIAAYKRQMEDLAAKISELRNVNAE</sequence>
<evidence type="ECO:0000313" key="5">
    <source>
        <dbReference type="Proteomes" id="UP001212152"/>
    </source>
</evidence>
<dbReference type="InterPro" id="IPR000504">
    <property type="entry name" value="RRM_dom"/>
</dbReference>
<proteinExistence type="predicted"/>
<accession>A0AAD5XKY4</accession>
<dbReference type="Gene3D" id="3.30.70.330">
    <property type="match status" value="1"/>
</dbReference>
<feature type="region of interest" description="Disordered" evidence="2">
    <location>
        <begin position="1"/>
        <end position="27"/>
    </location>
</feature>
<feature type="compositionally biased region" description="Polar residues" evidence="2">
    <location>
        <begin position="56"/>
        <end position="65"/>
    </location>
</feature>
<feature type="region of interest" description="Disordered" evidence="2">
    <location>
        <begin position="352"/>
        <end position="375"/>
    </location>
</feature>
<name>A0AAD5XKY4_9FUNG</name>
<feature type="compositionally biased region" description="Basic and acidic residues" evidence="2">
    <location>
        <begin position="441"/>
        <end position="450"/>
    </location>
</feature>
<feature type="region of interest" description="Disordered" evidence="2">
    <location>
        <begin position="396"/>
        <end position="451"/>
    </location>
</feature>
<dbReference type="InterPro" id="IPR012677">
    <property type="entry name" value="Nucleotide-bd_a/b_plait_sf"/>
</dbReference>
<dbReference type="InterPro" id="IPR035979">
    <property type="entry name" value="RBD_domain_sf"/>
</dbReference>
<dbReference type="GO" id="GO:0003723">
    <property type="term" value="F:RNA binding"/>
    <property type="evidence" value="ECO:0007669"/>
    <property type="project" value="UniProtKB-UniRule"/>
</dbReference>
<keyword evidence="1" id="KW-0694">RNA-binding</keyword>
<evidence type="ECO:0000313" key="4">
    <source>
        <dbReference type="EMBL" id="KAJ3174948.1"/>
    </source>
</evidence>
<dbReference type="SMART" id="SM00360">
    <property type="entry name" value="RRM"/>
    <property type="match status" value="1"/>
</dbReference>
<feature type="compositionally biased region" description="Polar residues" evidence="2">
    <location>
        <begin position="1"/>
        <end position="17"/>
    </location>
</feature>
<feature type="compositionally biased region" description="Polar residues" evidence="2">
    <location>
        <begin position="256"/>
        <end position="291"/>
    </location>
</feature>
<dbReference type="SUPFAM" id="SSF54928">
    <property type="entry name" value="RNA-binding domain, RBD"/>
    <property type="match status" value="1"/>
</dbReference>
<dbReference type="CDD" id="cd00590">
    <property type="entry name" value="RRM_SF"/>
    <property type="match status" value="1"/>
</dbReference>
<feature type="domain" description="RRM" evidence="3">
    <location>
        <begin position="98"/>
        <end position="168"/>
    </location>
</feature>
<dbReference type="AlphaFoldDB" id="A0AAD5XKY4"/>
<feature type="compositionally biased region" description="Polar residues" evidence="2">
    <location>
        <begin position="232"/>
        <end position="243"/>
    </location>
</feature>
<gene>
    <name evidence="4" type="ORF">HDU87_006614</name>
</gene>
<reference evidence="4" key="1">
    <citation type="submission" date="2020-05" db="EMBL/GenBank/DDBJ databases">
        <title>Phylogenomic resolution of chytrid fungi.</title>
        <authorList>
            <person name="Stajich J.E."/>
            <person name="Amses K."/>
            <person name="Simmons R."/>
            <person name="Seto K."/>
            <person name="Myers J."/>
            <person name="Bonds A."/>
            <person name="Quandt C.A."/>
            <person name="Barry K."/>
            <person name="Liu P."/>
            <person name="Grigoriev I."/>
            <person name="Longcore J.E."/>
            <person name="James T.Y."/>
        </authorList>
    </citation>
    <scope>NUCLEOTIDE SEQUENCE</scope>
    <source>
        <strain evidence="4">JEL0379</strain>
    </source>
</reference>
<organism evidence="4 5">
    <name type="scientific">Geranomyces variabilis</name>
    <dbReference type="NCBI Taxonomy" id="109894"/>
    <lineage>
        <taxon>Eukaryota</taxon>
        <taxon>Fungi</taxon>
        <taxon>Fungi incertae sedis</taxon>
        <taxon>Chytridiomycota</taxon>
        <taxon>Chytridiomycota incertae sedis</taxon>
        <taxon>Chytridiomycetes</taxon>
        <taxon>Spizellomycetales</taxon>
        <taxon>Powellomycetaceae</taxon>
        <taxon>Geranomyces</taxon>
    </lineage>
</organism>
<keyword evidence="5" id="KW-1185">Reference proteome</keyword>
<feature type="compositionally biased region" description="Low complexity" evidence="2">
    <location>
        <begin position="292"/>
        <end position="302"/>
    </location>
</feature>
<evidence type="ECO:0000256" key="2">
    <source>
        <dbReference type="SAM" id="MobiDB-lite"/>
    </source>
</evidence>
<feature type="compositionally biased region" description="Basic and acidic residues" evidence="2">
    <location>
        <begin position="218"/>
        <end position="229"/>
    </location>
</feature>
<feature type="region of interest" description="Disordered" evidence="2">
    <location>
        <begin position="169"/>
        <end position="202"/>
    </location>
</feature>
<feature type="compositionally biased region" description="Low complexity" evidence="2">
    <location>
        <begin position="188"/>
        <end position="202"/>
    </location>
</feature>
<comment type="caution">
    <text evidence="4">The sequence shown here is derived from an EMBL/GenBank/DDBJ whole genome shotgun (WGS) entry which is preliminary data.</text>
</comment>
<dbReference type="PROSITE" id="PS50102">
    <property type="entry name" value="RRM"/>
    <property type="match status" value="1"/>
</dbReference>
<evidence type="ECO:0000256" key="1">
    <source>
        <dbReference type="PROSITE-ProRule" id="PRU00176"/>
    </source>
</evidence>
<dbReference type="Proteomes" id="UP001212152">
    <property type="component" value="Unassembled WGS sequence"/>
</dbReference>
<feature type="region of interest" description="Disordered" evidence="2">
    <location>
        <begin position="43"/>
        <end position="87"/>
    </location>
</feature>
<protein>
    <recommendedName>
        <fullName evidence="3">RRM domain-containing protein</fullName>
    </recommendedName>
</protein>
<feature type="region of interest" description="Disordered" evidence="2">
    <location>
        <begin position="218"/>
        <end position="313"/>
    </location>
</feature>
<dbReference type="Pfam" id="PF00076">
    <property type="entry name" value="RRM_1"/>
    <property type="match status" value="1"/>
</dbReference>
<dbReference type="EMBL" id="JADGJQ010000058">
    <property type="protein sequence ID" value="KAJ3174948.1"/>
    <property type="molecule type" value="Genomic_DNA"/>
</dbReference>
<evidence type="ECO:0000259" key="3">
    <source>
        <dbReference type="PROSITE" id="PS50102"/>
    </source>
</evidence>